<evidence type="ECO:0000313" key="1">
    <source>
        <dbReference type="EMBL" id="KAJ8626125.1"/>
    </source>
</evidence>
<keyword evidence="2" id="KW-1185">Reference proteome</keyword>
<accession>A0ACC2KYH4</accession>
<protein>
    <submittedName>
        <fullName evidence="1">Uncharacterized protein</fullName>
    </submittedName>
</protein>
<reference evidence="1 2" key="1">
    <citation type="journal article" date="2022" name="Hortic Res">
        <title>A haplotype resolved chromosomal level avocado genome allows analysis of novel avocado genes.</title>
        <authorList>
            <person name="Nath O."/>
            <person name="Fletcher S.J."/>
            <person name="Hayward A."/>
            <person name="Shaw L.M."/>
            <person name="Masouleh A.K."/>
            <person name="Furtado A."/>
            <person name="Henry R.J."/>
            <person name="Mitter N."/>
        </authorList>
    </citation>
    <scope>NUCLEOTIDE SEQUENCE [LARGE SCALE GENOMIC DNA]</scope>
    <source>
        <strain evidence="2">cv. Hass</strain>
    </source>
</reference>
<dbReference type="EMBL" id="CM056814">
    <property type="protein sequence ID" value="KAJ8626125.1"/>
    <property type="molecule type" value="Genomic_DNA"/>
</dbReference>
<name>A0ACC2KYH4_PERAE</name>
<evidence type="ECO:0000313" key="2">
    <source>
        <dbReference type="Proteomes" id="UP001234297"/>
    </source>
</evidence>
<sequence>MSLIQKPPPKHQTKHNKKRLSQEQLMLLESSFNHEKKLQPERKIQLACDLGLQPRQVAIWYQNKRARWKTQALECDYKAICSRLARVLAEKKSLENEVEKLKGDLIKAHEMLRSNILPFSSFSPPSEELSSTLHGEVNCCEEKLGVQVEELYACLMGSGRQLGELK</sequence>
<comment type="caution">
    <text evidence="1">The sequence shown here is derived from an EMBL/GenBank/DDBJ whole genome shotgun (WGS) entry which is preliminary data.</text>
</comment>
<gene>
    <name evidence="1" type="ORF">MRB53_019432</name>
</gene>
<proteinExistence type="predicted"/>
<dbReference type="Proteomes" id="UP001234297">
    <property type="component" value="Chromosome 6"/>
</dbReference>
<organism evidence="1 2">
    <name type="scientific">Persea americana</name>
    <name type="common">Avocado</name>
    <dbReference type="NCBI Taxonomy" id="3435"/>
    <lineage>
        <taxon>Eukaryota</taxon>
        <taxon>Viridiplantae</taxon>
        <taxon>Streptophyta</taxon>
        <taxon>Embryophyta</taxon>
        <taxon>Tracheophyta</taxon>
        <taxon>Spermatophyta</taxon>
        <taxon>Magnoliopsida</taxon>
        <taxon>Magnoliidae</taxon>
        <taxon>Laurales</taxon>
        <taxon>Lauraceae</taxon>
        <taxon>Persea</taxon>
    </lineage>
</organism>